<sequence length="177" mass="18927">MGLSRIGPMLFVACSLSGCFGAKDEPPPVPPPLPPTKVELHIEAASDVNPNLEGRGSPVLLRIYELKGLAAFNAADYFALNEKDQAALGADLARKQEFMLRPGEKKNLLLQPEDAAGFFAAYAGFRSLGSARWRVSAPIPPHATSVLELKLTGSKMELSAPLPQQTGQPESPQPPNK</sequence>
<dbReference type="PANTHER" id="PTHR37625">
    <property type="entry name" value="OUTER MEMBRANE LIPOPROTEIN-RELATED"/>
    <property type="match status" value="1"/>
</dbReference>
<dbReference type="PANTHER" id="PTHR37625:SF4">
    <property type="entry name" value="OUTER MEMBRANE LIPOPROTEIN"/>
    <property type="match status" value="1"/>
</dbReference>
<evidence type="ECO:0000256" key="1">
    <source>
        <dbReference type="SAM" id="MobiDB-lite"/>
    </source>
</evidence>
<dbReference type="NCBIfam" id="TIGR03352">
    <property type="entry name" value="VI_chp_3"/>
    <property type="match status" value="1"/>
</dbReference>
<dbReference type="InterPro" id="IPR038706">
    <property type="entry name" value="Type_VI_SciN-like_sf"/>
</dbReference>
<protein>
    <submittedName>
        <fullName evidence="2">Type VI secretion system lipoprotein TssJ</fullName>
    </submittedName>
</protein>
<name>A0A2W4S6Z8_9GAMM</name>
<gene>
    <name evidence="2" type="primary">tssJ</name>
    <name evidence="2" type="ORF">DM484_29430</name>
</gene>
<organism evidence="2 3">
    <name type="scientific">Candidatus Methylumidiphilus alinenensis</name>
    <dbReference type="NCBI Taxonomy" id="2202197"/>
    <lineage>
        <taxon>Bacteria</taxon>
        <taxon>Pseudomonadati</taxon>
        <taxon>Pseudomonadota</taxon>
        <taxon>Gammaproteobacteria</taxon>
        <taxon>Methylococcales</taxon>
        <taxon>Candidatus Methylumidiphilus</taxon>
    </lineage>
</organism>
<dbReference type="AlphaFoldDB" id="A0A2W4S6Z8"/>
<dbReference type="PROSITE" id="PS51257">
    <property type="entry name" value="PROKAR_LIPOPROTEIN"/>
    <property type="match status" value="1"/>
</dbReference>
<feature type="region of interest" description="Disordered" evidence="1">
    <location>
        <begin position="157"/>
        <end position="177"/>
    </location>
</feature>
<dbReference type="Gene3D" id="2.60.40.4150">
    <property type="entry name" value="Type VI secretion system, lipoprotein SciN"/>
    <property type="match status" value="1"/>
</dbReference>
<dbReference type="InterPro" id="IPR017734">
    <property type="entry name" value="T6SS_SciN"/>
</dbReference>
<comment type="caution">
    <text evidence="2">The sequence shown here is derived from an EMBL/GenBank/DDBJ whole genome shotgun (WGS) entry which is preliminary data.</text>
</comment>
<proteinExistence type="predicted"/>
<dbReference type="EMBL" id="QJPH01000573">
    <property type="protein sequence ID" value="PZN69624.1"/>
    <property type="molecule type" value="Genomic_DNA"/>
</dbReference>
<keyword evidence="2" id="KW-0449">Lipoprotein</keyword>
<evidence type="ECO:0000313" key="3">
    <source>
        <dbReference type="Proteomes" id="UP000249396"/>
    </source>
</evidence>
<accession>A0A2W4S6Z8</accession>
<dbReference type="Pfam" id="PF12790">
    <property type="entry name" value="T6SS-SciN"/>
    <property type="match status" value="1"/>
</dbReference>
<dbReference type="Proteomes" id="UP000249396">
    <property type="component" value="Unassembled WGS sequence"/>
</dbReference>
<reference evidence="2 3" key="1">
    <citation type="journal article" date="2018" name="Aquat. Microb. Ecol.">
        <title>Gammaproteobacterial methanotrophs dominate.</title>
        <authorList>
            <person name="Rissanen A.J."/>
            <person name="Saarenheimo J."/>
            <person name="Tiirola M."/>
            <person name="Peura S."/>
            <person name="Aalto S.L."/>
            <person name="Karvinen A."/>
            <person name="Nykanen H."/>
        </authorList>
    </citation>
    <scope>NUCLEOTIDE SEQUENCE [LARGE SCALE GENOMIC DNA]</scope>
    <source>
        <strain evidence="2">AMbin10</strain>
    </source>
</reference>
<evidence type="ECO:0000313" key="2">
    <source>
        <dbReference type="EMBL" id="PZN69624.1"/>
    </source>
</evidence>